<dbReference type="VEuPathDB" id="TriTrypDB:LDHU3_20.2020"/>
<dbReference type="GO" id="GO:0004197">
    <property type="term" value="F:cysteine-type endopeptidase activity"/>
    <property type="evidence" value="ECO:0007669"/>
    <property type="project" value="InterPro"/>
</dbReference>
<dbReference type="VEuPathDB" id="TriTrypDB:LdCL_200021200"/>
<organism evidence="8 9">
    <name type="scientific">Leishmania donovani</name>
    <dbReference type="NCBI Taxonomy" id="5661"/>
    <lineage>
        <taxon>Eukaryota</taxon>
        <taxon>Discoba</taxon>
        <taxon>Euglenozoa</taxon>
        <taxon>Kinetoplastea</taxon>
        <taxon>Metakinetoplastina</taxon>
        <taxon>Trypanosomatida</taxon>
        <taxon>Trypanosomatidae</taxon>
        <taxon>Leishmaniinae</taxon>
        <taxon>Leishmania</taxon>
    </lineage>
</organism>
<dbReference type="InterPro" id="IPR007109">
    <property type="entry name" value="Brix"/>
</dbReference>
<protein>
    <submittedName>
        <fullName evidence="8">Brix domain family protein</fullName>
    </submittedName>
</protein>
<evidence type="ECO:0000259" key="7">
    <source>
        <dbReference type="PROSITE" id="PS51700"/>
    </source>
</evidence>
<keyword evidence="4" id="KW-0539">Nucleus</keyword>
<evidence type="ECO:0000313" key="9">
    <source>
        <dbReference type="Proteomes" id="UP000318821"/>
    </source>
</evidence>
<dbReference type="Proteomes" id="UP000318821">
    <property type="component" value="Unassembled WGS sequence"/>
</dbReference>
<feature type="domain" description="Brix" evidence="6">
    <location>
        <begin position="1344"/>
        <end position="1535"/>
    </location>
</feature>
<dbReference type="VEuPathDB" id="TriTrypDB:LDHU3_20.2010"/>
<comment type="subcellular location">
    <subcellularLocation>
        <location evidence="1">Nucleus</location>
        <location evidence="1">Nucleolus</location>
    </subcellularLocation>
</comment>
<dbReference type="VEuPathDB" id="TriTrypDB:LdBPK_201650.1"/>
<evidence type="ECO:0000256" key="4">
    <source>
        <dbReference type="ARBA" id="ARBA00023242"/>
    </source>
</evidence>
<evidence type="ECO:0000256" key="3">
    <source>
        <dbReference type="ARBA" id="ARBA00022517"/>
    </source>
</evidence>
<dbReference type="SUPFAM" id="SSF52954">
    <property type="entry name" value="Class II aaRS ABD-related"/>
    <property type="match status" value="1"/>
</dbReference>
<dbReference type="GO" id="GO:0019843">
    <property type="term" value="F:rRNA binding"/>
    <property type="evidence" value="ECO:0007669"/>
    <property type="project" value="InterPro"/>
</dbReference>
<gene>
    <name evidence="8" type="ORF">CGC20_31295</name>
</gene>
<name>A0A504X8Q7_LEIDO</name>
<evidence type="ECO:0000256" key="1">
    <source>
        <dbReference type="ARBA" id="ARBA00004604"/>
    </source>
</evidence>
<dbReference type="PROSITE" id="PS50833">
    <property type="entry name" value="BRIX"/>
    <property type="match status" value="1"/>
</dbReference>
<feature type="domain" description="Peptidase C50" evidence="7">
    <location>
        <begin position="1063"/>
        <end position="1185"/>
    </location>
</feature>
<accession>A0A504X8Q7</accession>
<evidence type="ECO:0000313" key="8">
    <source>
        <dbReference type="EMBL" id="TPP45422.1"/>
    </source>
</evidence>
<dbReference type="GO" id="GO:0006508">
    <property type="term" value="P:proteolysis"/>
    <property type="evidence" value="ECO:0007669"/>
    <property type="project" value="InterPro"/>
</dbReference>
<dbReference type="VEuPathDB" id="TriTrypDB:LdBPK_201640.1"/>
<dbReference type="VEuPathDB" id="TriTrypDB:LdCL_200021300"/>
<dbReference type="PROSITE" id="PS51700">
    <property type="entry name" value="SEPARIN"/>
    <property type="match status" value="1"/>
</dbReference>
<dbReference type="Pfam" id="PF04427">
    <property type="entry name" value="Brix"/>
    <property type="match status" value="1"/>
</dbReference>
<dbReference type="PANTHER" id="PTHR13634">
    <property type="entry name" value="RIBOSOME BIOGENESIS PROTEIN BRIX"/>
    <property type="match status" value="1"/>
</dbReference>
<evidence type="ECO:0000259" key="6">
    <source>
        <dbReference type="PROSITE" id="PS50833"/>
    </source>
</evidence>
<evidence type="ECO:0000256" key="2">
    <source>
        <dbReference type="ARBA" id="ARBA00006369"/>
    </source>
</evidence>
<evidence type="ECO:0000256" key="5">
    <source>
        <dbReference type="SAM" id="MobiDB-lite"/>
    </source>
</evidence>
<feature type="region of interest" description="Disordered" evidence="5">
    <location>
        <begin position="1571"/>
        <end position="1594"/>
    </location>
</feature>
<dbReference type="PANTHER" id="PTHR13634:SF0">
    <property type="entry name" value="RIBOSOME BIOGENESIS PROTEIN BRX1 HOMOLOG"/>
    <property type="match status" value="1"/>
</dbReference>
<feature type="compositionally biased region" description="Low complexity" evidence="5">
    <location>
        <begin position="1289"/>
        <end position="1309"/>
    </location>
</feature>
<dbReference type="EMBL" id="RHLD01000038">
    <property type="protein sequence ID" value="TPP45422.1"/>
    <property type="molecule type" value="Genomic_DNA"/>
</dbReference>
<dbReference type="SMART" id="SM00879">
    <property type="entry name" value="Brix"/>
    <property type="match status" value="1"/>
</dbReference>
<dbReference type="InterPro" id="IPR030397">
    <property type="entry name" value="SEPARIN_core_dom"/>
</dbReference>
<keyword evidence="3" id="KW-0690">Ribosome biogenesis</keyword>
<sequence length="1594" mass="174280">MTSSQSALLRTLHDAITHTLRNADEVAALVDAAVQLSSLRYRPLASSWDLPKLLSSALRTQINTRMRSSAAVASSVSPASLCRVLAAAWRLCPLVTLPLPRAAADGCTSPTSIALLLSLSDEDVERVGREISSLENAPCSSNAAEPSARDTATAVVTSLLLYWHMLCAEAQEVTAESEETFRRVSATVWRCLQRWAAADGCDEMRRALLKAWVSTVLRRALLCTSGLCVMSAVTLLDTVVPPSIDTTTPMAFASCDPSNSGLSELWARLHLRVCQHVMEDMRARQAAFSAEWSRSVVPVLTRAFAQEPPLLSPSFTNVIQFAEPLDTSLGELMRVVHRMRRCALGSSATSQAVDLASCVSADTLAPLLCLARLSRRLAEAGVPIAPFATANTYRAYVAPLIAVSLRWGLVAEACVLLDWFASALDDRGTHWQRRLHRILDSLTPDASSATPGNSLTRLHGQEGGLPYFEWLEELQCTSSTALDVLATCDDVRQLRPVCDALLRHRPAEWATEVLQDPFAPFFILSGVTRLIEALLQARDAPLARFYVTLLGRLLPRCPCPTQLQVFLRVVHRLATVLTTTHLSAADYAAPDSLYGAALARWQRLKTALEHVDAELSDADGADGSRHVDWPRQNTAGLAWDARKHLQCFCAPRRVENVRTAASAQITPQSPAVALGTVVVLCYVPAGSQSEGEGLLWLRRTRASATCPSGEQRVQDQQLLSLTARCPVGGALRSCAAEMADVMNRNRAQLMRGDASAVGETGRCLDSQGSRELAASTSCACQQASDGTAAPIETDAQRQRRRKEAWWCERFELDDRIGRVAASMQDALGAAHMLLLGDPSSSLGGQLQTLAARFACECVRLRGASHCPPVEALQHVTLQVLAAAPYLWKDKTPPRGQTTCWYGPRNARSCACCMQTVKRAQRMLLEAVTALGQLVTAATAAAMESSLSCALASEPANVEECWLALLADRSVQGVVEEMVPAVLNAYYRELTPDAAANAPRDDEERGHHHADLLLVSREHVYLVLDGELHALPWEALGVCQERSVSRVPSLEYLKYCSTDASAVSLQRLLVYRDDAALQHGPSSLTDLITQHPHWEVVYGETLQAATAAARDGSSAVTSPLMRRLLSQCEAASDRIDTYVYAGHKGGEHVAPRGALYDWIPAAAGTPPTLVLLMGCSSARMQASALYDCFGLPFAYLSAGVSCVLGCLWDVTDADIDRLTGRFLQVASQTTADGEGITVGECLAVARRACKLQYLTGMATVFYGVNCYVTAAREDNSKDKMAGAGKKRSRAAQAEAAPAAEAAQPQVEPPADMADSTKAMVNREEEMVGQLHVQRAQTTKKMTNRQKMLVLGARSMTSKDRHLLLDLRGLMPHSREHPKIGRTNTLGDDLIELCGLHQCNSVMFVEPHRNDVSYLWIGQAPSGPSIKMQINNVHTADEIRMAGNCLKYSRPLLHFDRDFELHPHLRVAKSLLHMAFNTPRYHPKSKPFVDRIMSFLWLDNHIWVRNYQIVPTSPPSLMEIGPRFTLEPVAIFNGCCKGSVLWKSTTARPPTEQRRDRKLRRLEKQQVNEVIKEKSEKHKALHPAPSADPLDLVFRD</sequence>
<dbReference type="InterPro" id="IPR026532">
    <property type="entry name" value="BRX1"/>
</dbReference>
<reference evidence="9" key="1">
    <citation type="submission" date="2019-02" db="EMBL/GenBank/DDBJ databases">
        <title>FDA dAtabase for Regulatory Grade micrObial Sequences (FDA-ARGOS): Supporting development and validation of Infectious Disease Dx tests.</title>
        <authorList>
            <person name="Duncan R."/>
            <person name="Fisher C."/>
            <person name="Tallon L."/>
            <person name="Sadzewicz L."/>
            <person name="Sengamalay N."/>
            <person name="Ott S."/>
            <person name="Godinez A."/>
            <person name="Nagaraj S."/>
            <person name="Vavikolanu K."/>
            <person name="Vyas G."/>
            <person name="Nadendla S."/>
            <person name="Aluvathingal J."/>
            <person name="Sichtig H."/>
        </authorList>
    </citation>
    <scope>NUCLEOTIDE SEQUENCE [LARGE SCALE GENOMIC DNA]</scope>
    <source>
        <strain evidence="9">FDAARGOS_360</strain>
    </source>
</reference>
<dbReference type="Pfam" id="PF03568">
    <property type="entry name" value="Separin_C"/>
    <property type="match status" value="1"/>
</dbReference>
<proteinExistence type="inferred from homology"/>
<dbReference type="GO" id="GO:0005730">
    <property type="term" value="C:nucleolus"/>
    <property type="evidence" value="ECO:0007669"/>
    <property type="project" value="UniProtKB-SubCell"/>
</dbReference>
<dbReference type="GO" id="GO:0006364">
    <property type="term" value="P:rRNA processing"/>
    <property type="evidence" value="ECO:0007669"/>
    <property type="project" value="InterPro"/>
</dbReference>
<feature type="region of interest" description="Disordered" evidence="5">
    <location>
        <begin position="1276"/>
        <end position="1313"/>
    </location>
</feature>
<comment type="caution">
    <text evidence="8">The sequence shown here is derived from an EMBL/GenBank/DDBJ whole genome shotgun (WGS) entry which is preliminary data.</text>
</comment>
<dbReference type="GO" id="GO:0000027">
    <property type="term" value="P:ribosomal large subunit assembly"/>
    <property type="evidence" value="ECO:0007669"/>
    <property type="project" value="TreeGrafter"/>
</dbReference>
<comment type="similarity">
    <text evidence="2">Belongs to the BRX1 family.</text>
</comment>